<dbReference type="GO" id="GO:0016020">
    <property type="term" value="C:membrane"/>
    <property type="evidence" value="ECO:0007669"/>
    <property type="project" value="TreeGrafter"/>
</dbReference>
<evidence type="ECO:0000313" key="2">
    <source>
        <dbReference type="EMBL" id="RJG01227.1"/>
    </source>
</evidence>
<keyword evidence="2" id="KW-0378">Hydrolase</keyword>
<proteinExistence type="predicted"/>
<organism evidence="2 3">
    <name type="scientific">Noviherbaspirillum sedimenti</name>
    <dbReference type="NCBI Taxonomy" id="2320865"/>
    <lineage>
        <taxon>Bacteria</taxon>
        <taxon>Pseudomonadati</taxon>
        <taxon>Pseudomonadota</taxon>
        <taxon>Betaproteobacteria</taxon>
        <taxon>Burkholderiales</taxon>
        <taxon>Oxalobacteraceae</taxon>
        <taxon>Noviherbaspirillum</taxon>
    </lineage>
</organism>
<dbReference type="EMBL" id="QYUQ01000002">
    <property type="protein sequence ID" value="RJG01227.1"/>
    <property type="molecule type" value="Genomic_DNA"/>
</dbReference>
<evidence type="ECO:0000259" key="1">
    <source>
        <dbReference type="Pfam" id="PF00561"/>
    </source>
</evidence>
<dbReference type="OrthoDB" id="8543939at2"/>
<dbReference type="Pfam" id="PF00561">
    <property type="entry name" value="Abhydrolase_1"/>
    <property type="match status" value="1"/>
</dbReference>
<dbReference type="Proteomes" id="UP000266327">
    <property type="component" value="Unassembled WGS sequence"/>
</dbReference>
<gene>
    <name evidence="2" type="ORF">D3878_06210</name>
</gene>
<feature type="domain" description="AB hydrolase-1" evidence="1">
    <location>
        <begin position="30"/>
        <end position="260"/>
    </location>
</feature>
<dbReference type="RefSeq" id="WP_119784677.1">
    <property type="nucleotide sequence ID" value="NZ_QYUQ01000002.1"/>
</dbReference>
<dbReference type="PRINTS" id="PR00111">
    <property type="entry name" value="ABHYDROLASE"/>
</dbReference>
<protein>
    <submittedName>
        <fullName evidence="2">Alpha/beta hydrolase</fullName>
    </submittedName>
</protein>
<dbReference type="SUPFAM" id="SSF53474">
    <property type="entry name" value="alpha/beta-Hydrolases"/>
    <property type="match status" value="1"/>
</dbReference>
<keyword evidence="3" id="KW-1185">Reference proteome</keyword>
<dbReference type="PANTHER" id="PTHR43798:SF33">
    <property type="entry name" value="HYDROLASE, PUTATIVE (AFU_ORTHOLOGUE AFUA_2G14860)-RELATED"/>
    <property type="match status" value="1"/>
</dbReference>
<dbReference type="InterPro" id="IPR050266">
    <property type="entry name" value="AB_hydrolase_sf"/>
</dbReference>
<comment type="caution">
    <text evidence="2">The sequence shown here is derived from an EMBL/GenBank/DDBJ whole genome shotgun (WGS) entry which is preliminary data.</text>
</comment>
<dbReference type="InterPro" id="IPR029058">
    <property type="entry name" value="AB_hydrolase_fold"/>
</dbReference>
<evidence type="ECO:0000313" key="3">
    <source>
        <dbReference type="Proteomes" id="UP000266327"/>
    </source>
</evidence>
<dbReference type="PANTHER" id="PTHR43798">
    <property type="entry name" value="MONOACYLGLYCEROL LIPASE"/>
    <property type="match status" value="1"/>
</dbReference>
<accession>A0A3A3FYL1</accession>
<dbReference type="Gene3D" id="3.40.50.1820">
    <property type="entry name" value="alpha/beta hydrolase"/>
    <property type="match status" value="1"/>
</dbReference>
<dbReference type="GO" id="GO:0016787">
    <property type="term" value="F:hydrolase activity"/>
    <property type="evidence" value="ECO:0007669"/>
    <property type="project" value="UniProtKB-KW"/>
</dbReference>
<name>A0A3A3FYL1_9BURK</name>
<reference evidence="3" key="1">
    <citation type="submission" date="2018-09" db="EMBL/GenBank/DDBJ databases">
        <authorList>
            <person name="Zhu H."/>
        </authorList>
    </citation>
    <scope>NUCLEOTIDE SEQUENCE [LARGE SCALE GENOMIC DNA]</scope>
    <source>
        <strain evidence="3">K1S02-23</strain>
    </source>
</reference>
<dbReference type="AlphaFoldDB" id="A0A3A3FYL1"/>
<sequence length="283" mass="32597">MRQHQFLGMNQDGFHRLAYTEWGDPGNRDIIVCAHGLTLNSRYFDWFAKACEDHYRVICPDVIGRGNSEWVEPAHYWFDQYMSDAAALLARIGTKKVNWVGTSMGGLIGIYLASRKSHPIKRLVLNDVGPFIAREGLAFIADYIGRDERFRNHAEVEAHLRLLYPKFGELTEEQWRHLARIGSRLTEDGDLRLAYDPRIRESFRNLHEDFQVWDLWEKIDIPVLILRGSESGILTQETLEEMLRRNPRARAHVFEGIGHAPPLMAGDQINIVLDFLAEGSANR</sequence>
<dbReference type="InterPro" id="IPR000073">
    <property type="entry name" value="AB_hydrolase_1"/>
</dbReference>